<dbReference type="STRING" id="126957.T1IR68"/>
<organism evidence="2 3">
    <name type="scientific">Strigamia maritima</name>
    <name type="common">European centipede</name>
    <name type="synonym">Geophilus maritimus</name>
    <dbReference type="NCBI Taxonomy" id="126957"/>
    <lineage>
        <taxon>Eukaryota</taxon>
        <taxon>Metazoa</taxon>
        <taxon>Ecdysozoa</taxon>
        <taxon>Arthropoda</taxon>
        <taxon>Myriapoda</taxon>
        <taxon>Chilopoda</taxon>
        <taxon>Pleurostigmophora</taxon>
        <taxon>Geophilomorpha</taxon>
        <taxon>Linotaeniidae</taxon>
        <taxon>Strigamia</taxon>
    </lineage>
</organism>
<evidence type="ECO:0000256" key="1">
    <source>
        <dbReference type="SAM" id="MobiDB-lite"/>
    </source>
</evidence>
<dbReference type="AlphaFoldDB" id="T1IR68"/>
<evidence type="ECO:0000313" key="2">
    <source>
        <dbReference type="EnsemblMetazoa" id="SMAR003552-PA"/>
    </source>
</evidence>
<name>T1IR68_STRMM</name>
<dbReference type="HOGENOM" id="CLU_746650_0_0_1"/>
<feature type="compositionally biased region" description="Acidic residues" evidence="1">
    <location>
        <begin position="100"/>
        <end position="144"/>
    </location>
</feature>
<dbReference type="EMBL" id="JH431338">
    <property type="status" value="NOT_ANNOTATED_CDS"/>
    <property type="molecule type" value="Genomic_DNA"/>
</dbReference>
<keyword evidence="3" id="KW-1185">Reference proteome</keyword>
<dbReference type="SUPFAM" id="SSF54060">
    <property type="entry name" value="His-Me finger endonucleases"/>
    <property type="match status" value="1"/>
</dbReference>
<feature type="region of interest" description="Disordered" evidence="1">
    <location>
        <begin position="99"/>
        <end position="145"/>
    </location>
</feature>
<dbReference type="Proteomes" id="UP000014500">
    <property type="component" value="Unassembled WGS sequence"/>
</dbReference>
<accession>T1IR68</accession>
<protein>
    <submittedName>
        <fullName evidence="2">Uncharacterized protein</fullName>
    </submittedName>
</protein>
<reference evidence="2" key="2">
    <citation type="submission" date="2015-02" db="UniProtKB">
        <authorList>
            <consortium name="EnsemblMetazoa"/>
        </authorList>
    </citation>
    <scope>IDENTIFICATION</scope>
</reference>
<dbReference type="PhylomeDB" id="T1IR68"/>
<dbReference type="InterPro" id="IPR044929">
    <property type="entry name" value="DNA/RNA_non-sp_Endonuclease_sf"/>
</dbReference>
<reference evidence="3" key="1">
    <citation type="submission" date="2011-05" db="EMBL/GenBank/DDBJ databases">
        <authorList>
            <person name="Richards S.R."/>
            <person name="Qu J."/>
            <person name="Jiang H."/>
            <person name="Jhangiani S.N."/>
            <person name="Agravi P."/>
            <person name="Goodspeed R."/>
            <person name="Gross S."/>
            <person name="Mandapat C."/>
            <person name="Jackson L."/>
            <person name="Mathew T."/>
            <person name="Pu L."/>
            <person name="Thornton R."/>
            <person name="Saada N."/>
            <person name="Wilczek-Boney K.B."/>
            <person name="Lee S."/>
            <person name="Kovar C."/>
            <person name="Wu Y."/>
            <person name="Scherer S.E."/>
            <person name="Worley K.C."/>
            <person name="Muzny D.M."/>
            <person name="Gibbs R."/>
        </authorList>
    </citation>
    <scope>NUCLEOTIDE SEQUENCE</scope>
    <source>
        <strain evidence="3">Brora</strain>
    </source>
</reference>
<evidence type="ECO:0000313" key="3">
    <source>
        <dbReference type="Proteomes" id="UP000014500"/>
    </source>
</evidence>
<dbReference type="Gene3D" id="3.40.570.10">
    <property type="entry name" value="Extracellular Endonuclease, subunit A"/>
    <property type="match status" value="1"/>
</dbReference>
<dbReference type="InterPro" id="IPR044925">
    <property type="entry name" value="His-Me_finger_sf"/>
</dbReference>
<sequence>MSYLRPLNVAISLAIGGYIFKSVTERSVKPVKAIPKINCPKIYVSADIPALHLPTTAGLNRHLHKSSKQIAKWWYRLMRINAEPASQNCGENRQLGTEADQVEAENDDGEDHDTDTDDEDADSSDQDEDENDEVDEPDEFDTDYYDNNLKRVPVLRFDQKNGDIPKEMPGAAYSLPHENVPTRKLIMYEDFVFFIDSRTKTPWWTVQRIERENLNDVEHRHCEMVKPECDLHPEFDFGNVENMGRIYVEMLRVPTTKVPCEEDDEDDDEEVKCTRCARKKFWPVFHKYIDFLLGIYEEVFVASGCLYLNGLYLDEFNQPRPTHYFKVICVKNFDGRTYRFECYKIKIEPECKTAPTPYLKSYLIPRKELETQIGFKIFDHVRNKRIKQHETHPGFDEFLKN</sequence>
<proteinExistence type="predicted"/>
<dbReference type="EnsemblMetazoa" id="SMAR003552-RA">
    <property type="protein sequence ID" value="SMAR003552-PA"/>
    <property type="gene ID" value="SMAR003552"/>
</dbReference>